<proteinExistence type="predicted"/>
<accession>A0A7Y9ZHJ9</accession>
<dbReference type="RefSeq" id="WP_179648444.1">
    <property type="nucleotide sequence ID" value="NZ_JACBZM010000001.1"/>
</dbReference>
<comment type="caution">
    <text evidence="4">The sequence shown here is derived from an EMBL/GenBank/DDBJ whole genome shotgun (WGS) entry which is preliminary data.</text>
</comment>
<dbReference type="Gene3D" id="2.40.260.10">
    <property type="entry name" value="Sortase"/>
    <property type="match status" value="1"/>
</dbReference>
<dbReference type="Proteomes" id="UP000562045">
    <property type="component" value="Unassembled WGS sequence"/>
</dbReference>
<feature type="signal peptide" evidence="3">
    <location>
        <begin position="1"/>
        <end position="33"/>
    </location>
</feature>
<dbReference type="CDD" id="cd05829">
    <property type="entry name" value="Sortase_F"/>
    <property type="match status" value="1"/>
</dbReference>
<dbReference type="EMBL" id="JACBZM010000001">
    <property type="protein sequence ID" value="NYI44643.1"/>
    <property type="molecule type" value="Genomic_DNA"/>
</dbReference>
<reference evidence="4 5" key="1">
    <citation type="submission" date="2020-07" db="EMBL/GenBank/DDBJ databases">
        <title>Sequencing the genomes of 1000 actinobacteria strains.</title>
        <authorList>
            <person name="Klenk H.-P."/>
        </authorList>
    </citation>
    <scope>NUCLEOTIDE SEQUENCE [LARGE SCALE GENOMIC DNA]</scope>
    <source>
        <strain evidence="4 5">DSM 15131</strain>
    </source>
</reference>
<dbReference type="Pfam" id="PF04203">
    <property type="entry name" value="Sortase"/>
    <property type="match status" value="1"/>
</dbReference>
<dbReference type="AlphaFoldDB" id="A0A7Y9ZHJ9"/>
<dbReference type="NCBIfam" id="NF033748">
    <property type="entry name" value="class_F_sortase"/>
    <property type="match status" value="1"/>
</dbReference>
<evidence type="ECO:0000313" key="5">
    <source>
        <dbReference type="Proteomes" id="UP000562045"/>
    </source>
</evidence>
<sequence length="212" mass="22907">MGARRTLPRPRVGRRAAVLASGVALGLALLALTDDDATTADRPGTVVAEQPAPAPQATAGRRPVRLRVPRIGIDTGLLRLGLTARRELEVPPMRKADTAGWYDRSPVPGDAGPSVLAGHVDSRSGPAVFYRLRELRRGDRVVVDRDDGRRATFTVDRVDVVTKSAFPTRRVYGATTRPELRLITCGGTFDHATDDYLSNVVVFAHLTHLTTA</sequence>
<organism evidence="4 5">
    <name type="scientific">Nocardioides aromaticivorans</name>
    <dbReference type="NCBI Taxonomy" id="200618"/>
    <lineage>
        <taxon>Bacteria</taxon>
        <taxon>Bacillati</taxon>
        <taxon>Actinomycetota</taxon>
        <taxon>Actinomycetes</taxon>
        <taxon>Propionibacteriales</taxon>
        <taxon>Nocardioidaceae</taxon>
        <taxon>Nocardioides</taxon>
    </lineage>
</organism>
<evidence type="ECO:0000313" key="4">
    <source>
        <dbReference type="EMBL" id="NYI44643.1"/>
    </source>
</evidence>
<protein>
    <submittedName>
        <fullName evidence="4">LPXTG-site transpeptidase (Sortase) family protein</fullName>
    </submittedName>
</protein>
<dbReference type="InterPro" id="IPR042001">
    <property type="entry name" value="Sortase_F"/>
</dbReference>
<keyword evidence="1" id="KW-0378">Hydrolase</keyword>
<dbReference type="SUPFAM" id="SSF63817">
    <property type="entry name" value="Sortase"/>
    <property type="match status" value="1"/>
</dbReference>
<evidence type="ECO:0000256" key="3">
    <source>
        <dbReference type="SAM" id="SignalP"/>
    </source>
</evidence>
<keyword evidence="3" id="KW-0732">Signal</keyword>
<dbReference type="GO" id="GO:0016787">
    <property type="term" value="F:hydrolase activity"/>
    <property type="evidence" value="ECO:0007669"/>
    <property type="project" value="UniProtKB-KW"/>
</dbReference>
<feature type="compositionally biased region" description="Low complexity" evidence="2">
    <location>
        <begin position="45"/>
        <end position="59"/>
    </location>
</feature>
<dbReference type="InterPro" id="IPR005754">
    <property type="entry name" value="Sortase"/>
</dbReference>
<evidence type="ECO:0000256" key="1">
    <source>
        <dbReference type="ARBA" id="ARBA00022801"/>
    </source>
</evidence>
<feature type="region of interest" description="Disordered" evidence="2">
    <location>
        <begin position="41"/>
        <end position="61"/>
    </location>
</feature>
<evidence type="ECO:0000256" key="2">
    <source>
        <dbReference type="SAM" id="MobiDB-lite"/>
    </source>
</evidence>
<gene>
    <name evidence="4" type="ORF">BJ993_001723</name>
</gene>
<dbReference type="InterPro" id="IPR023365">
    <property type="entry name" value="Sortase_dom-sf"/>
</dbReference>
<feature type="chain" id="PRO_5038822552" evidence="3">
    <location>
        <begin position="34"/>
        <end position="212"/>
    </location>
</feature>
<name>A0A7Y9ZHJ9_9ACTN</name>